<dbReference type="Proteomes" id="UP000001343">
    <property type="component" value="Unassembled WGS sequence"/>
</dbReference>
<name>A0AA87MS16_9LEPT</name>
<organism evidence="1 2">
    <name type="scientific">Leptospira mayottensis 200901122</name>
    <dbReference type="NCBI Taxonomy" id="1193010"/>
    <lineage>
        <taxon>Bacteria</taxon>
        <taxon>Pseudomonadati</taxon>
        <taxon>Spirochaetota</taxon>
        <taxon>Spirochaetia</taxon>
        <taxon>Leptospirales</taxon>
        <taxon>Leptospiraceae</taxon>
        <taxon>Leptospira</taxon>
    </lineage>
</organism>
<accession>A0AA87MS16</accession>
<protein>
    <submittedName>
        <fullName evidence="1">Uncharacterized protein</fullName>
    </submittedName>
</protein>
<gene>
    <name evidence="1" type="ORF">LEP1GSC125_0548</name>
</gene>
<proteinExistence type="predicted"/>
<sequence>MVSKHKKHTLKCDFADRKIGEVFLSRKNTGKNAKPYDLRFELNTGV</sequence>
<reference evidence="1 2" key="1">
    <citation type="journal article" date="2014" name="Int. J. Syst. Evol. Microbiol.">
        <title>Leptospira mayottensis sp. nov., a pathogenic species of the genus Leptospira isolated from humans.</title>
        <authorList>
            <person name="Bourhy P."/>
            <person name="Collet L."/>
            <person name="Brisse S."/>
            <person name="Picardeau M."/>
        </authorList>
    </citation>
    <scope>NUCLEOTIDE SEQUENCE [LARGE SCALE GENOMIC DNA]</scope>
    <source>
        <strain evidence="1 2">200901122</strain>
    </source>
</reference>
<comment type="caution">
    <text evidence="1">The sequence shown here is derived from an EMBL/GenBank/DDBJ whole genome shotgun (WGS) entry which is preliminary data.</text>
</comment>
<evidence type="ECO:0000313" key="2">
    <source>
        <dbReference type="Proteomes" id="UP000001343"/>
    </source>
</evidence>
<dbReference type="EMBL" id="AKWM02000021">
    <property type="protein sequence ID" value="EKS01346.1"/>
    <property type="molecule type" value="Genomic_DNA"/>
</dbReference>
<dbReference type="AlphaFoldDB" id="A0AA87MS16"/>
<evidence type="ECO:0000313" key="1">
    <source>
        <dbReference type="EMBL" id="EKS01346.1"/>
    </source>
</evidence>